<accession>A0AAE8ZU67</accession>
<dbReference type="Proteomes" id="UP000827892">
    <property type="component" value="Chromosome X"/>
</dbReference>
<evidence type="ECO:0000313" key="1">
    <source>
        <dbReference type="EMBL" id="ULT84853.1"/>
    </source>
</evidence>
<proteinExistence type="predicted"/>
<dbReference type="AlphaFoldDB" id="A0AAE8ZU67"/>
<dbReference type="EMBL" id="CP090896">
    <property type="protein sequence ID" value="ULT84853.1"/>
    <property type="molecule type" value="Genomic_DNA"/>
</dbReference>
<evidence type="ECO:0000313" key="2">
    <source>
        <dbReference type="Proteomes" id="UP000827892"/>
    </source>
</evidence>
<gene>
    <name evidence="1" type="ORF">L3Y34_013499</name>
</gene>
<sequence length="107" mass="12037">MPPFINSQAIIIPDEEPVDEVRNGELTQVQKNGLLGVLATVDLIVRCSIRRQISLEMRASLMRNCHQLQSTLTALLAVNRLAFFQAVEPAFTDLMQDLLDKVIMIFV</sequence>
<organism evidence="1 2">
    <name type="scientific">Caenorhabditis briggsae</name>
    <dbReference type="NCBI Taxonomy" id="6238"/>
    <lineage>
        <taxon>Eukaryota</taxon>
        <taxon>Metazoa</taxon>
        <taxon>Ecdysozoa</taxon>
        <taxon>Nematoda</taxon>
        <taxon>Chromadorea</taxon>
        <taxon>Rhabditida</taxon>
        <taxon>Rhabditina</taxon>
        <taxon>Rhabditomorpha</taxon>
        <taxon>Rhabditoidea</taxon>
        <taxon>Rhabditidae</taxon>
        <taxon>Peloderinae</taxon>
        <taxon>Caenorhabditis</taxon>
    </lineage>
</organism>
<name>A0AAE8ZU67_CAEBR</name>
<reference evidence="1 2" key="1">
    <citation type="submission" date="2022-05" db="EMBL/GenBank/DDBJ databases">
        <title>Chromosome-level reference genomes for two strains of Caenorhabditis briggsae: an improved platform for comparative genomics.</title>
        <authorList>
            <person name="Stevens L."/>
            <person name="Andersen E.C."/>
        </authorList>
    </citation>
    <scope>NUCLEOTIDE SEQUENCE [LARGE SCALE GENOMIC DNA]</scope>
    <source>
        <strain evidence="1">QX1410_ONT</strain>
        <tissue evidence="1">Whole-organism</tissue>
    </source>
</reference>
<protein>
    <submittedName>
        <fullName evidence="1">Uncharacterized protein</fullName>
    </submittedName>
</protein>